<evidence type="ECO:0000313" key="7">
    <source>
        <dbReference type="EMBL" id="QIK38541.1"/>
    </source>
</evidence>
<evidence type="ECO:0000256" key="1">
    <source>
        <dbReference type="ARBA" id="ARBA00000971"/>
    </source>
</evidence>
<dbReference type="GO" id="GO:0003755">
    <property type="term" value="F:peptidyl-prolyl cis-trans isomerase activity"/>
    <property type="evidence" value="ECO:0007669"/>
    <property type="project" value="UniProtKB-KW"/>
</dbReference>
<keyword evidence="8" id="KW-1185">Reference proteome</keyword>
<evidence type="ECO:0000256" key="2">
    <source>
        <dbReference type="ARBA" id="ARBA00007656"/>
    </source>
</evidence>
<dbReference type="Proteomes" id="UP000502699">
    <property type="component" value="Chromosome"/>
</dbReference>
<dbReference type="SUPFAM" id="SSF109998">
    <property type="entry name" value="Triger factor/SurA peptide-binding domain-like"/>
    <property type="match status" value="1"/>
</dbReference>
<dbReference type="InterPro" id="IPR027304">
    <property type="entry name" value="Trigger_fact/SurA_dom_sf"/>
</dbReference>
<dbReference type="PROSITE" id="PS01096">
    <property type="entry name" value="PPIC_PPIASE_1"/>
    <property type="match status" value="1"/>
</dbReference>
<dbReference type="EC" id="5.2.1.8" evidence="3"/>
<dbReference type="InterPro" id="IPR046357">
    <property type="entry name" value="PPIase_dom_sf"/>
</dbReference>
<dbReference type="KEGG" id="cjap:GWK36_11730"/>
<evidence type="ECO:0000313" key="8">
    <source>
        <dbReference type="Proteomes" id="UP000502699"/>
    </source>
</evidence>
<dbReference type="PROSITE" id="PS50198">
    <property type="entry name" value="PPIC_PPIASE_2"/>
    <property type="match status" value="1"/>
</dbReference>
<keyword evidence="5" id="KW-0413">Isomerase</keyword>
<feature type="domain" description="PpiC" evidence="6">
    <location>
        <begin position="137"/>
        <end position="239"/>
    </location>
</feature>
<evidence type="ECO:0000259" key="6">
    <source>
        <dbReference type="PROSITE" id="PS50198"/>
    </source>
</evidence>
<dbReference type="InterPro" id="IPR014282">
    <property type="entry name" value="Nitrogen_fix_NifM"/>
</dbReference>
<dbReference type="InterPro" id="IPR023058">
    <property type="entry name" value="PPIase_PpiC_CS"/>
</dbReference>
<dbReference type="EMBL" id="CP048029">
    <property type="protein sequence ID" value="QIK38541.1"/>
    <property type="molecule type" value="Genomic_DNA"/>
</dbReference>
<gene>
    <name evidence="7" type="primary">nifM</name>
    <name evidence="7" type="ORF">GWK36_11730</name>
</gene>
<dbReference type="PANTHER" id="PTHR47245:SF2">
    <property type="entry name" value="PEPTIDYL-PROLYL CIS-TRANS ISOMERASE HP_0175-RELATED"/>
    <property type="match status" value="1"/>
</dbReference>
<comment type="similarity">
    <text evidence="2">Belongs to the PpiC/parvulin rotamase family.</text>
</comment>
<evidence type="ECO:0000256" key="5">
    <source>
        <dbReference type="PROSITE-ProRule" id="PRU00278"/>
    </source>
</evidence>
<sequence length="278" mass="30395">MTEAASPWLVLKLAHEFYGKSPQALAAEESRRIAVIAQRQAEIERRVLASVEAAGVVLPAAIIERALAEIRARYDSEDDYRADLMRADLSPDSLRAAVEHDLLVEAVLERVAGRAPMVSDTDVEIFYLQNHAKFAKPETRTLRHILVTINDALPGSERHAAAAKIAAILARLRKDPTRFAEQALKHSECPTAMNGGLLGTLPRGQLYAALDAVAFALPAGSLSDIVESPLGFHILWCEKIDPARTVPLAEAREKVRAHLTEQRRQAAQKAWIASLPAA</sequence>
<accession>A0A6G7VEU0</accession>
<reference evidence="8" key="1">
    <citation type="submission" date="2020-01" db="EMBL/GenBank/DDBJ databases">
        <title>Caldichromatium gen. nov., sp. nov., a thermophilic purple sulfur bacterium member of the family Chromatiaceae isolated from Nakabusa hot spring, Japan.</title>
        <authorList>
            <person name="Saini M.K."/>
            <person name="Hanada S."/>
            <person name="Tank M."/>
        </authorList>
    </citation>
    <scope>NUCLEOTIDE SEQUENCE [LARGE SCALE GENOMIC DNA]</scope>
    <source>
        <strain evidence="8">No.7</strain>
    </source>
</reference>
<dbReference type="InterPro" id="IPR000297">
    <property type="entry name" value="PPIase_PpiC"/>
</dbReference>
<dbReference type="PANTHER" id="PTHR47245">
    <property type="entry name" value="PEPTIDYLPROLYL ISOMERASE"/>
    <property type="match status" value="1"/>
</dbReference>
<dbReference type="AlphaFoldDB" id="A0A6G7VEU0"/>
<dbReference type="SUPFAM" id="SSF54534">
    <property type="entry name" value="FKBP-like"/>
    <property type="match status" value="1"/>
</dbReference>
<protein>
    <recommendedName>
        <fullName evidence="3">peptidylprolyl isomerase</fullName>
        <ecNumber evidence="3">5.2.1.8</ecNumber>
    </recommendedName>
</protein>
<dbReference type="NCBIfam" id="TIGR02933">
    <property type="entry name" value="nifM_nitrog"/>
    <property type="match status" value="1"/>
</dbReference>
<organism evidence="7 8">
    <name type="scientific">Caldichromatium japonicum</name>
    <dbReference type="NCBI Taxonomy" id="2699430"/>
    <lineage>
        <taxon>Bacteria</taxon>
        <taxon>Pseudomonadati</taxon>
        <taxon>Pseudomonadota</taxon>
        <taxon>Gammaproteobacteria</taxon>
        <taxon>Chromatiales</taxon>
        <taxon>Chromatiaceae</taxon>
        <taxon>Caldichromatium</taxon>
    </lineage>
</organism>
<dbReference type="Pfam" id="PF00639">
    <property type="entry name" value="Rotamase"/>
    <property type="match status" value="1"/>
</dbReference>
<keyword evidence="4 5" id="KW-0697">Rotamase</keyword>
<evidence type="ECO:0000256" key="3">
    <source>
        <dbReference type="ARBA" id="ARBA00013194"/>
    </source>
</evidence>
<dbReference type="InterPro" id="IPR050245">
    <property type="entry name" value="PrsA_foldase"/>
</dbReference>
<proteinExistence type="inferred from homology"/>
<name>A0A6G7VEU0_9GAMM</name>
<dbReference type="RefSeq" id="WP_166271329.1">
    <property type="nucleotide sequence ID" value="NZ_CP048029.1"/>
</dbReference>
<evidence type="ECO:0000256" key="4">
    <source>
        <dbReference type="ARBA" id="ARBA00023110"/>
    </source>
</evidence>
<dbReference type="Gene3D" id="3.10.50.40">
    <property type="match status" value="1"/>
</dbReference>
<comment type="catalytic activity">
    <reaction evidence="1">
        <text>[protein]-peptidylproline (omega=180) = [protein]-peptidylproline (omega=0)</text>
        <dbReference type="Rhea" id="RHEA:16237"/>
        <dbReference type="Rhea" id="RHEA-COMP:10747"/>
        <dbReference type="Rhea" id="RHEA-COMP:10748"/>
        <dbReference type="ChEBI" id="CHEBI:83833"/>
        <dbReference type="ChEBI" id="CHEBI:83834"/>
        <dbReference type="EC" id="5.2.1.8"/>
    </reaction>
</comment>